<sequence>MSSPPPSPSLPPSSPPIPIAEILNNDWPGSRSFGTICNGVRLIKLSMHKDKKLFKVAFRELYGFDKAQGTFQQHAGYLYNPMLQGLVEEYRTKPDVPWREFSREARRLVTHARKLNNAKKTT</sequence>
<dbReference type="Proteomes" id="UP000076842">
    <property type="component" value="Unassembled WGS sequence"/>
</dbReference>
<dbReference type="InParanoid" id="A0A165JR15"/>
<dbReference type="OrthoDB" id="10471030at2759"/>
<reference evidence="1 2" key="1">
    <citation type="journal article" date="2016" name="Mol. Biol. Evol.">
        <title>Comparative Genomics of Early-Diverging Mushroom-Forming Fungi Provides Insights into the Origins of Lignocellulose Decay Capabilities.</title>
        <authorList>
            <person name="Nagy L.G."/>
            <person name="Riley R."/>
            <person name="Tritt A."/>
            <person name="Adam C."/>
            <person name="Daum C."/>
            <person name="Floudas D."/>
            <person name="Sun H."/>
            <person name="Yadav J.S."/>
            <person name="Pangilinan J."/>
            <person name="Larsson K.H."/>
            <person name="Matsuura K."/>
            <person name="Barry K."/>
            <person name="Labutti K."/>
            <person name="Kuo R."/>
            <person name="Ohm R.A."/>
            <person name="Bhattacharya S.S."/>
            <person name="Shirouzu T."/>
            <person name="Yoshinaga Y."/>
            <person name="Martin F.M."/>
            <person name="Grigoriev I.V."/>
            <person name="Hibbett D.S."/>
        </authorList>
    </citation>
    <scope>NUCLEOTIDE SEQUENCE [LARGE SCALE GENOMIC DNA]</scope>
    <source>
        <strain evidence="1 2">HHB12733</strain>
    </source>
</reference>
<evidence type="ECO:0000313" key="2">
    <source>
        <dbReference type="Proteomes" id="UP000076842"/>
    </source>
</evidence>
<protein>
    <submittedName>
        <fullName evidence="1">Uncharacterized protein</fullName>
    </submittedName>
</protein>
<keyword evidence="2" id="KW-1185">Reference proteome</keyword>
<evidence type="ECO:0000313" key="1">
    <source>
        <dbReference type="EMBL" id="KZT62161.1"/>
    </source>
</evidence>
<gene>
    <name evidence="1" type="ORF">CALCODRAFT_505745</name>
</gene>
<dbReference type="EMBL" id="KV423918">
    <property type="protein sequence ID" value="KZT62161.1"/>
    <property type="molecule type" value="Genomic_DNA"/>
</dbReference>
<organism evidence="1 2">
    <name type="scientific">Calocera cornea HHB12733</name>
    <dbReference type="NCBI Taxonomy" id="1353952"/>
    <lineage>
        <taxon>Eukaryota</taxon>
        <taxon>Fungi</taxon>
        <taxon>Dikarya</taxon>
        <taxon>Basidiomycota</taxon>
        <taxon>Agaricomycotina</taxon>
        <taxon>Dacrymycetes</taxon>
        <taxon>Dacrymycetales</taxon>
        <taxon>Dacrymycetaceae</taxon>
        <taxon>Calocera</taxon>
    </lineage>
</organism>
<name>A0A165JR15_9BASI</name>
<proteinExistence type="predicted"/>
<dbReference type="AlphaFoldDB" id="A0A165JR15"/>
<accession>A0A165JR15</accession>